<keyword evidence="4" id="KW-1185">Reference proteome</keyword>
<dbReference type="SUPFAM" id="SSF56801">
    <property type="entry name" value="Acetyl-CoA synthetase-like"/>
    <property type="match status" value="1"/>
</dbReference>
<dbReference type="PANTHER" id="PTHR43767:SF1">
    <property type="entry name" value="NONRIBOSOMAL PEPTIDE SYNTHASE PES1 (EUROFUNG)-RELATED"/>
    <property type="match status" value="1"/>
</dbReference>
<dbReference type="AlphaFoldDB" id="A0A841T6S1"/>
<evidence type="ECO:0000259" key="2">
    <source>
        <dbReference type="Pfam" id="PF13193"/>
    </source>
</evidence>
<dbReference type="Pfam" id="PF00501">
    <property type="entry name" value="AMP-binding"/>
    <property type="match status" value="1"/>
</dbReference>
<evidence type="ECO:0000259" key="1">
    <source>
        <dbReference type="Pfam" id="PF00501"/>
    </source>
</evidence>
<dbReference type="PROSITE" id="PS00455">
    <property type="entry name" value="AMP_BINDING"/>
    <property type="match status" value="1"/>
</dbReference>
<feature type="domain" description="AMP-dependent synthetase/ligase" evidence="1">
    <location>
        <begin position="29"/>
        <end position="420"/>
    </location>
</feature>
<evidence type="ECO:0000313" key="4">
    <source>
        <dbReference type="Proteomes" id="UP000574133"/>
    </source>
</evidence>
<dbReference type="InterPro" id="IPR045851">
    <property type="entry name" value="AMP-bd_C_sf"/>
</dbReference>
<keyword evidence="3" id="KW-0436">Ligase</keyword>
<protein>
    <submittedName>
        <fullName evidence="3">Acyl--CoA ligase</fullName>
    </submittedName>
</protein>
<evidence type="ECO:0000313" key="3">
    <source>
        <dbReference type="EMBL" id="MBB6675819.1"/>
    </source>
</evidence>
<dbReference type="Pfam" id="PF13193">
    <property type="entry name" value="AMP-binding_C"/>
    <property type="match status" value="1"/>
</dbReference>
<proteinExistence type="predicted"/>
<organism evidence="3 4">
    <name type="scientific">Cohnella lubricantis</name>
    <dbReference type="NCBI Taxonomy" id="2163172"/>
    <lineage>
        <taxon>Bacteria</taxon>
        <taxon>Bacillati</taxon>
        <taxon>Bacillota</taxon>
        <taxon>Bacilli</taxon>
        <taxon>Bacillales</taxon>
        <taxon>Paenibacillaceae</taxon>
        <taxon>Cohnella</taxon>
    </lineage>
</organism>
<name>A0A841T6S1_9BACL</name>
<comment type="caution">
    <text evidence="3">The sequence shown here is derived from an EMBL/GenBank/DDBJ whole genome shotgun (WGS) entry which is preliminary data.</text>
</comment>
<dbReference type="InterPro" id="IPR042099">
    <property type="entry name" value="ANL_N_sf"/>
</dbReference>
<dbReference type="InterPro" id="IPR025110">
    <property type="entry name" value="AMP-bd_C"/>
</dbReference>
<dbReference type="EMBL" id="JACJVN010000005">
    <property type="protein sequence ID" value="MBB6675819.1"/>
    <property type="molecule type" value="Genomic_DNA"/>
</dbReference>
<dbReference type="InterPro" id="IPR050237">
    <property type="entry name" value="ATP-dep_AMP-bd_enzyme"/>
</dbReference>
<feature type="domain" description="AMP-binding enzyme C-terminal" evidence="2">
    <location>
        <begin position="471"/>
        <end position="548"/>
    </location>
</feature>
<reference evidence="3 4" key="1">
    <citation type="submission" date="2020-08" db="EMBL/GenBank/DDBJ databases">
        <title>Cohnella phylogeny.</title>
        <authorList>
            <person name="Dunlap C."/>
        </authorList>
    </citation>
    <scope>NUCLEOTIDE SEQUENCE [LARGE SCALE GENOMIC DNA]</scope>
    <source>
        <strain evidence="3 4">DSM 103658</strain>
    </source>
</reference>
<dbReference type="RefSeq" id="WP_185177128.1">
    <property type="nucleotide sequence ID" value="NZ_CBCSEP010000025.1"/>
</dbReference>
<dbReference type="PANTHER" id="PTHR43767">
    <property type="entry name" value="LONG-CHAIN-FATTY-ACID--COA LIGASE"/>
    <property type="match status" value="1"/>
</dbReference>
<dbReference type="InterPro" id="IPR000873">
    <property type="entry name" value="AMP-dep_synth/lig_dom"/>
</dbReference>
<sequence>MTVLSAEERRERLSKEYPVWPKRTLPDHFREQAGRFGARPAVMTEDREFTYAELWEQAERYAKSLIQLGVGRREHVALLLANEPEAVSLMIAVWMVGAVCVPINTMLRDEELKYILKQSDSRWLFLHQFAGGVMHAEGVLRIQDELPLLKQTVCIQNTEHALDDSFMPWEEFLKLQREVLDEQLNARAELSRYADEVADIIYTSGSTGQPKGVMITHDMFLRCAYATALSRGFEDGRRIFTALPLYHVFALVEGILALSFVGGAHIMVPGFAPLQTLQILEKRRANDMLCVPSMLVALINHPEVQGFDLSSLYALMCAAAPAPVSVWQRAIDILKLTEICTGYGGTEVTASTAHTEIGDAIETVVTRVGRIKPGGIGGMPEFGGFNVQYKTVDPATGEDLPAGEIGDLTVRGNIVTKGYYNKPEETFAAIDKDGWFRTGDLGRLDENGYIELLGRSKEMYKISGENVAPKEVEDVINKHPAVAQAYVVGVKDPQTVETGAAFIELRQGHSCTRMEIVDFCNEHLARFKVPRHVWFVTSTDWPITGNGKIQKFRLQEMAERRLSERGKSKEPV</sequence>
<dbReference type="Gene3D" id="3.30.300.30">
    <property type="match status" value="1"/>
</dbReference>
<dbReference type="GO" id="GO:0016878">
    <property type="term" value="F:acid-thiol ligase activity"/>
    <property type="evidence" value="ECO:0007669"/>
    <property type="project" value="UniProtKB-ARBA"/>
</dbReference>
<gene>
    <name evidence="3" type="ORF">H4Q31_00570</name>
</gene>
<dbReference type="Proteomes" id="UP000574133">
    <property type="component" value="Unassembled WGS sequence"/>
</dbReference>
<dbReference type="InterPro" id="IPR020845">
    <property type="entry name" value="AMP-binding_CS"/>
</dbReference>
<dbReference type="Gene3D" id="3.40.50.12780">
    <property type="entry name" value="N-terminal domain of ligase-like"/>
    <property type="match status" value="1"/>
</dbReference>
<accession>A0A841T6S1</accession>